<dbReference type="Gene3D" id="2.70.170.10">
    <property type="entry name" value="Neurotransmitter-gated ion-channel ligand-binding domain"/>
    <property type="match status" value="1"/>
</dbReference>
<dbReference type="InterPro" id="IPR006201">
    <property type="entry name" value="Neur_channel"/>
</dbReference>
<accession>A0A820QI77</accession>
<evidence type="ECO:0000256" key="5">
    <source>
        <dbReference type="ARBA" id="ARBA00023065"/>
    </source>
</evidence>
<keyword evidence="4" id="KW-0770">Synapse</keyword>
<feature type="non-terminal residue" evidence="12">
    <location>
        <position position="1"/>
    </location>
</feature>
<keyword evidence="7" id="KW-0675">Receptor</keyword>
<dbReference type="Proteomes" id="UP000663868">
    <property type="component" value="Unassembled WGS sequence"/>
</dbReference>
<dbReference type="PANTHER" id="PTHR18945">
    <property type="entry name" value="NEUROTRANSMITTER GATED ION CHANNEL"/>
    <property type="match status" value="1"/>
</dbReference>
<evidence type="ECO:0000256" key="9">
    <source>
        <dbReference type="ARBA" id="ARBA00023303"/>
    </source>
</evidence>
<dbReference type="PRINTS" id="PR00254">
    <property type="entry name" value="NICOTINICR"/>
</dbReference>
<proteinExistence type="predicted"/>
<keyword evidence="2" id="KW-1003">Cell membrane</keyword>
<evidence type="ECO:0000313" key="12">
    <source>
        <dbReference type="EMBL" id="CAF4423226.1"/>
    </source>
</evidence>
<keyword evidence="3" id="KW-0812">Transmembrane</keyword>
<evidence type="ECO:0000256" key="8">
    <source>
        <dbReference type="ARBA" id="ARBA00023286"/>
    </source>
</evidence>
<evidence type="ECO:0000256" key="4">
    <source>
        <dbReference type="ARBA" id="ARBA00023018"/>
    </source>
</evidence>
<comment type="caution">
    <text evidence="12">The sequence shown here is derived from an EMBL/GenBank/DDBJ whole genome shotgun (WGS) entry which is preliminary data.</text>
</comment>
<dbReference type="GO" id="GO:0004888">
    <property type="term" value="F:transmembrane signaling receptor activity"/>
    <property type="evidence" value="ECO:0007669"/>
    <property type="project" value="InterPro"/>
</dbReference>
<protein>
    <recommendedName>
        <fullName evidence="11">Neurotransmitter-gated ion-channel ligand-binding domain-containing protein</fullName>
    </recommendedName>
</protein>
<dbReference type="SUPFAM" id="SSF63712">
    <property type="entry name" value="Nicotinic receptor ligand binding domain-like"/>
    <property type="match status" value="1"/>
</dbReference>
<evidence type="ECO:0000256" key="1">
    <source>
        <dbReference type="ARBA" id="ARBA00022448"/>
    </source>
</evidence>
<keyword evidence="1" id="KW-0813">Transport</keyword>
<dbReference type="EMBL" id="CAJOBB010027481">
    <property type="protein sequence ID" value="CAF4423226.1"/>
    <property type="molecule type" value="Genomic_DNA"/>
</dbReference>
<evidence type="ECO:0000259" key="11">
    <source>
        <dbReference type="Pfam" id="PF02931"/>
    </source>
</evidence>
<keyword evidence="5" id="KW-0406">Ion transport</keyword>
<reference evidence="12" key="1">
    <citation type="submission" date="2021-02" db="EMBL/GenBank/DDBJ databases">
        <authorList>
            <person name="Nowell W R."/>
        </authorList>
    </citation>
    <scope>NUCLEOTIDE SEQUENCE</scope>
</reference>
<comment type="subcellular location">
    <subcellularLocation>
        <location evidence="10">Synaptic cell membrane</location>
        <topology evidence="10">Multi-pass membrane protein</topology>
    </subcellularLocation>
</comment>
<dbReference type="InterPro" id="IPR006202">
    <property type="entry name" value="Neur_chan_lig-bd"/>
</dbReference>
<evidence type="ECO:0000256" key="7">
    <source>
        <dbReference type="ARBA" id="ARBA00023170"/>
    </source>
</evidence>
<sequence length="90" mass="10224">LVCSGWLVLEWHDYSLQWKPEDFGNIQTMRLPSTRVWTPDIILYNSADDNFEGTIKTNLVVQSNGSILFVPPGIFKSICPFNIASFPFVS</sequence>
<keyword evidence="8" id="KW-1071">Ligand-gated ion channel</keyword>
<dbReference type="PRINTS" id="PR00252">
    <property type="entry name" value="NRIONCHANNEL"/>
</dbReference>
<organism evidence="12 13">
    <name type="scientific">Adineta steineri</name>
    <dbReference type="NCBI Taxonomy" id="433720"/>
    <lineage>
        <taxon>Eukaryota</taxon>
        <taxon>Metazoa</taxon>
        <taxon>Spiralia</taxon>
        <taxon>Gnathifera</taxon>
        <taxon>Rotifera</taxon>
        <taxon>Eurotatoria</taxon>
        <taxon>Bdelloidea</taxon>
        <taxon>Adinetida</taxon>
        <taxon>Adinetidae</taxon>
        <taxon>Adineta</taxon>
    </lineage>
</organism>
<keyword evidence="6" id="KW-0472">Membrane</keyword>
<feature type="domain" description="Neurotransmitter-gated ion-channel ligand-binding" evidence="11">
    <location>
        <begin position="4"/>
        <end position="88"/>
    </location>
</feature>
<gene>
    <name evidence="12" type="ORF">KXQ929_LOCUS52321</name>
</gene>
<dbReference type="Pfam" id="PF02931">
    <property type="entry name" value="Neur_chan_LBD"/>
    <property type="match status" value="1"/>
</dbReference>
<dbReference type="InterPro" id="IPR036734">
    <property type="entry name" value="Neur_chan_lig-bd_sf"/>
</dbReference>
<name>A0A820QI77_9BILA</name>
<dbReference type="GO" id="GO:0022848">
    <property type="term" value="F:acetylcholine-gated monoatomic cation-selective channel activity"/>
    <property type="evidence" value="ECO:0007669"/>
    <property type="project" value="InterPro"/>
</dbReference>
<dbReference type="GO" id="GO:0045211">
    <property type="term" value="C:postsynaptic membrane"/>
    <property type="evidence" value="ECO:0007669"/>
    <property type="project" value="InterPro"/>
</dbReference>
<evidence type="ECO:0000256" key="6">
    <source>
        <dbReference type="ARBA" id="ARBA00023136"/>
    </source>
</evidence>
<keyword evidence="9" id="KW-0407">Ion channel</keyword>
<evidence type="ECO:0000256" key="3">
    <source>
        <dbReference type="ARBA" id="ARBA00022692"/>
    </source>
</evidence>
<evidence type="ECO:0000256" key="2">
    <source>
        <dbReference type="ARBA" id="ARBA00022475"/>
    </source>
</evidence>
<evidence type="ECO:0000313" key="13">
    <source>
        <dbReference type="Proteomes" id="UP000663868"/>
    </source>
</evidence>
<dbReference type="AlphaFoldDB" id="A0A820QI77"/>
<dbReference type="InterPro" id="IPR002394">
    <property type="entry name" value="Nicotinic_acetylcholine_rcpt"/>
</dbReference>
<evidence type="ECO:0000256" key="10">
    <source>
        <dbReference type="ARBA" id="ARBA00034099"/>
    </source>
</evidence>